<dbReference type="GeneID" id="112283406"/>
<evidence type="ECO:0000256" key="1">
    <source>
        <dbReference type="SAM" id="MobiDB-lite"/>
    </source>
</evidence>
<dbReference type="AlphaFoldDB" id="A0A7I4EDY3"/>
<dbReference type="EnsemblPlants" id="Pp3c6_27220V3.2">
    <property type="protein sequence ID" value="Pp3c6_27220V3.2"/>
    <property type="gene ID" value="Pp3c6_27220"/>
</dbReference>
<sequence>MLCHLHCQHMVAPDFYWLPQRRTSVHNIPKIMLKLEPPICPAAQAHSWKHARDITTDEAQQYALGRKGMEGKKFKDCGPAKGYPPPYYPPYSPSPDYKSPPYSPTPDYKSPPYSPTPDYKPPESPAYKLVSESTESPPS</sequence>
<feature type="compositionally biased region" description="Low complexity" evidence="1">
    <location>
        <begin position="94"/>
        <end position="111"/>
    </location>
</feature>
<protein>
    <submittedName>
        <fullName evidence="2">Uncharacterized protein</fullName>
    </submittedName>
</protein>
<reference evidence="2 3" key="2">
    <citation type="journal article" date="2018" name="Plant J.">
        <title>The Physcomitrella patens chromosome-scale assembly reveals moss genome structure and evolution.</title>
        <authorList>
            <person name="Lang D."/>
            <person name="Ullrich K.K."/>
            <person name="Murat F."/>
            <person name="Fuchs J."/>
            <person name="Jenkins J."/>
            <person name="Haas F.B."/>
            <person name="Piednoel M."/>
            <person name="Gundlach H."/>
            <person name="Van Bel M."/>
            <person name="Meyberg R."/>
            <person name="Vives C."/>
            <person name="Morata J."/>
            <person name="Symeonidi A."/>
            <person name="Hiss M."/>
            <person name="Muchero W."/>
            <person name="Kamisugi Y."/>
            <person name="Saleh O."/>
            <person name="Blanc G."/>
            <person name="Decker E.L."/>
            <person name="van Gessel N."/>
            <person name="Grimwood J."/>
            <person name="Hayes R.D."/>
            <person name="Graham S.W."/>
            <person name="Gunter L.E."/>
            <person name="McDaniel S.F."/>
            <person name="Hoernstein S.N.W."/>
            <person name="Larsson A."/>
            <person name="Li F.W."/>
            <person name="Perroud P.F."/>
            <person name="Phillips J."/>
            <person name="Ranjan P."/>
            <person name="Rokshar D.S."/>
            <person name="Rothfels C.J."/>
            <person name="Schneider L."/>
            <person name="Shu S."/>
            <person name="Stevenson D.W."/>
            <person name="Thummler F."/>
            <person name="Tillich M."/>
            <person name="Villarreal Aguilar J.C."/>
            <person name="Widiez T."/>
            <person name="Wong G.K."/>
            <person name="Wymore A."/>
            <person name="Zhang Y."/>
            <person name="Zimmer A.D."/>
            <person name="Quatrano R.S."/>
            <person name="Mayer K.F.X."/>
            <person name="Goodstein D."/>
            <person name="Casacuberta J.M."/>
            <person name="Vandepoele K."/>
            <person name="Reski R."/>
            <person name="Cuming A.C."/>
            <person name="Tuskan G.A."/>
            <person name="Maumus F."/>
            <person name="Salse J."/>
            <person name="Schmutz J."/>
            <person name="Rensing S.A."/>
        </authorList>
    </citation>
    <scope>NUCLEOTIDE SEQUENCE [LARGE SCALE GENOMIC DNA]</scope>
    <source>
        <strain evidence="2 3">cv. Gransden 2004</strain>
    </source>
</reference>
<organism evidence="2 3">
    <name type="scientific">Physcomitrium patens</name>
    <name type="common">Spreading-leaved earth moss</name>
    <name type="synonym">Physcomitrella patens</name>
    <dbReference type="NCBI Taxonomy" id="3218"/>
    <lineage>
        <taxon>Eukaryota</taxon>
        <taxon>Viridiplantae</taxon>
        <taxon>Streptophyta</taxon>
        <taxon>Embryophyta</taxon>
        <taxon>Bryophyta</taxon>
        <taxon>Bryophytina</taxon>
        <taxon>Bryopsida</taxon>
        <taxon>Funariidae</taxon>
        <taxon>Funariales</taxon>
        <taxon>Funariaceae</taxon>
        <taxon>Physcomitrium</taxon>
    </lineage>
</organism>
<keyword evidence="3" id="KW-1185">Reference proteome</keyword>
<reference evidence="2 3" key="1">
    <citation type="journal article" date="2008" name="Science">
        <title>The Physcomitrella genome reveals evolutionary insights into the conquest of land by plants.</title>
        <authorList>
            <person name="Rensing S."/>
            <person name="Lang D."/>
            <person name="Zimmer A."/>
            <person name="Terry A."/>
            <person name="Salamov A."/>
            <person name="Shapiro H."/>
            <person name="Nishiyama T."/>
            <person name="Perroud P.-F."/>
            <person name="Lindquist E."/>
            <person name="Kamisugi Y."/>
            <person name="Tanahashi T."/>
            <person name="Sakakibara K."/>
            <person name="Fujita T."/>
            <person name="Oishi K."/>
            <person name="Shin-I T."/>
            <person name="Kuroki Y."/>
            <person name="Toyoda A."/>
            <person name="Suzuki Y."/>
            <person name="Hashimoto A."/>
            <person name="Yamaguchi K."/>
            <person name="Sugano A."/>
            <person name="Kohara Y."/>
            <person name="Fujiyama A."/>
            <person name="Anterola A."/>
            <person name="Aoki S."/>
            <person name="Ashton N."/>
            <person name="Barbazuk W.B."/>
            <person name="Barker E."/>
            <person name="Bennetzen J."/>
            <person name="Bezanilla M."/>
            <person name="Blankenship R."/>
            <person name="Cho S.H."/>
            <person name="Dutcher S."/>
            <person name="Estelle M."/>
            <person name="Fawcett J.A."/>
            <person name="Gundlach H."/>
            <person name="Hanada K."/>
            <person name="Heyl A."/>
            <person name="Hicks K.A."/>
            <person name="Hugh J."/>
            <person name="Lohr M."/>
            <person name="Mayer K."/>
            <person name="Melkozernov A."/>
            <person name="Murata T."/>
            <person name="Nelson D."/>
            <person name="Pils B."/>
            <person name="Prigge M."/>
            <person name="Reiss B."/>
            <person name="Renner T."/>
            <person name="Rombauts S."/>
            <person name="Rushton P."/>
            <person name="Sanderfoot A."/>
            <person name="Schween G."/>
            <person name="Shiu S.-H."/>
            <person name="Stueber K."/>
            <person name="Theodoulou F.L."/>
            <person name="Tu H."/>
            <person name="Van de Peer Y."/>
            <person name="Verrier P.J."/>
            <person name="Waters E."/>
            <person name="Wood A."/>
            <person name="Yang L."/>
            <person name="Cove D."/>
            <person name="Cuming A."/>
            <person name="Hasebe M."/>
            <person name="Lucas S."/>
            <person name="Mishler D.B."/>
            <person name="Reski R."/>
            <person name="Grigoriev I."/>
            <person name="Quatrano R.S."/>
            <person name="Boore J.L."/>
        </authorList>
    </citation>
    <scope>NUCLEOTIDE SEQUENCE [LARGE SCALE GENOMIC DNA]</scope>
    <source>
        <strain evidence="2 3">cv. Gransden 2004</strain>
    </source>
</reference>
<dbReference type="RefSeq" id="XP_024377799.1">
    <property type="nucleotide sequence ID" value="XM_024522031.2"/>
</dbReference>
<name>A0A7I4EDY3_PHYPA</name>
<evidence type="ECO:0000313" key="3">
    <source>
        <dbReference type="Proteomes" id="UP000006727"/>
    </source>
</evidence>
<reference evidence="2" key="3">
    <citation type="submission" date="2020-12" db="UniProtKB">
        <authorList>
            <consortium name="EnsemblPlants"/>
        </authorList>
    </citation>
    <scope>IDENTIFICATION</scope>
</reference>
<dbReference type="Gramene" id="Pp3c6_27220V3.2">
    <property type="protein sequence ID" value="Pp3c6_27220V3.2"/>
    <property type="gene ID" value="Pp3c6_27220"/>
</dbReference>
<dbReference type="EMBL" id="ABEU02000006">
    <property type="status" value="NOT_ANNOTATED_CDS"/>
    <property type="molecule type" value="Genomic_DNA"/>
</dbReference>
<feature type="region of interest" description="Disordered" evidence="1">
    <location>
        <begin position="88"/>
        <end position="139"/>
    </location>
</feature>
<proteinExistence type="predicted"/>
<accession>A0A7I4EDY3</accession>
<evidence type="ECO:0000313" key="2">
    <source>
        <dbReference type="EnsemblPlants" id="Pp3c6_27220V3.2"/>
    </source>
</evidence>
<gene>
    <name evidence="2" type="primary">LOC112283406</name>
</gene>
<dbReference type="Proteomes" id="UP000006727">
    <property type="component" value="Chromosome 6"/>
</dbReference>
<feature type="compositionally biased region" description="Pro residues" evidence="1">
    <location>
        <begin position="112"/>
        <end position="124"/>
    </location>
</feature>